<dbReference type="Proteomes" id="UP001162992">
    <property type="component" value="Chromosome 11"/>
</dbReference>
<reference evidence="2" key="1">
    <citation type="journal article" date="2024" name="Proc. Natl. Acad. Sci. U.S.A.">
        <title>Extraordinary preservation of gene collinearity over three hundred million years revealed in homosporous lycophytes.</title>
        <authorList>
            <person name="Li C."/>
            <person name="Wickell D."/>
            <person name="Kuo L.Y."/>
            <person name="Chen X."/>
            <person name="Nie B."/>
            <person name="Liao X."/>
            <person name="Peng D."/>
            <person name="Ji J."/>
            <person name="Jenkins J."/>
            <person name="Williams M."/>
            <person name="Shu S."/>
            <person name="Plott C."/>
            <person name="Barry K."/>
            <person name="Rajasekar S."/>
            <person name="Grimwood J."/>
            <person name="Han X."/>
            <person name="Sun S."/>
            <person name="Hou Z."/>
            <person name="He W."/>
            <person name="Dai G."/>
            <person name="Sun C."/>
            <person name="Schmutz J."/>
            <person name="Leebens-Mack J.H."/>
            <person name="Li F.W."/>
            <person name="Wang L."/>
        </authorList>
    </citation>
    <scope>NUCLEOTIDE SEQUENCE [LARGE SCALE GENOMIC DNA]</scope>
    <source>
        <strain evidence="2">cv. PW_Plant_1</strain>
    </source>
</reference>
<evidence type="ECO:0000313" key="1">
    <source>
        <dbReference type="EMBL" id="KAJ7538205.1"/>
    </source>
</evidence>
<sequence length="683" mass="75203">MAMPTASSSLAKKKKKKTEQKKGGGLTVAVVLEAVEMDVEAAAFDDMKEMSFVDKLVPVEEHASVTPGKQKRLQTVAATPSIVRRTRSQINGSHPPSPLVKSSPKARRQSSSSGAVREVSNAGACSRREGSSWVAAEQPAENCIYWEELQEVLMEEFPGRASEIGKLLRILGQPWDVLPPVFVYGGPATGKTSVVVEVLKQLRRPFAYASCRSCHSPRILFESIVNQLTDHERVSNNNYGSFKKCDRVAEFVRLLPDACEQAIARSIKKKQSPVISYAEKGKPTSLSEDSMWALVLQMLNADLSGSNDAVSDLNSPCDSSSLLSFSNSHVVYLVIDNVELLRAWAGGLNLFNVLLKLCELTRLPNLGIILISNVGLDGFMSGTGFREPQPLYFRGYTDEELHQILLKGQPNADLYSSFLHAALKPLTRVTRRVTELADSLEPLFVKYYEPVVHGVVFPDDQGKRKLFSLLQPHLKNSLAQTLSIPNAFPMGNSNNDPTGGTKKVEFKRAVDSTSGLDFHLSLCSKYLLLAAHICSTNPATLDASIFDAGGAAEKQKRRRKSFSSMDKRNQELQEKHLKGPGSFPLERLLAIFHCISVGPIMIGSNKASLKLIDVDEGEPMECSADVLMQLSTLVRVNLILKGCSDPLEGSARYRCNANDELMQKIARSVHFPLSKFLYYNTQL</sequence>
<gene>
    <name evidence="1" type="ORF">O6H91_11G038100</name>
</gene>
<organism evidence="1 2">
    <name type="scientific">Diphasiastrum complanatum</name>
    <name type="common">Issler's clubmoss</name>
    <name type="synonym">Lycopodium complanatum</name>
    <dbReference type="NCBI Taxonomy" id="34168"/>
    <lineage>
        <taxon>Eukaryota</taxon>
        <taxon>Viridiplantae</taxon>
        <taxon>Streptophyta</taxon>
        <taxon>Embryophyta</taxon>
        <taxon>Tracheophyta</taxon>
        <taxon>Lycopodiopsida</taxon>
        <taxon>Lycopodiales</taxon>
        <taxon>Lycopodiaceae</taxon>
        <taxon>Lycopodioideae</taxon>
        <taxon>Diphasiastrum</taxon>
    </lineage>
</organism>
<accession>A0ACC2C8B7</accession>
<protein>
    <submittedName>
        <fullName evidence="1">Uncharacterized protein</fullName>
    </submittedName>
</protein>
<evidence type="ECO:0000313" key="2">
    <source>
        <dbReference type="Proteomes" id="UP001162992"/>
    </source>
</evidence>
<comment type="caution">
    <text evidence="1">The sequence shown here is derived from an EMBL/GenBank/DDBJ whole genome shotgun (WGS) entry which is preliminary data.</text>
</comment>
<proteinExistence type="predicted"/>
<dbReference type="EMBL" id="CM055102">
    <property type="protein sequence ID" value="KAJ7538205.1"/>
    <property type="molecule type" value="Genomic_DNA"/>
</dbReference>
<name>A0ACC2C8B7_DIPCM</name>
<keyword evidence="2" id="KW-1185">Reference proteome</keyword>